<reference evidence="3" key="1">
    <citation type="submission" date="2025-08" db="UniProtKB">
        <authorList>
            <consortium name="Ensembl"/>
        </authorList>
    </citation>
    <scope>IDENTIFICATION</scope>
</reference>
<dbReference type="SMART" id="SM00233">
    <property type="entry name" value="PH"/>
    <property type="match status" value="2"/>
</dbReference>
<protein>
    <submittedName>
        <fullName evidence="3">Pleckstrin homology domain containing, family N member 1</fullName>
    </submittedName>
</protein>
<dbReference type="InterPro" id="IPR042835">
    <property type="entry name" value="PLEKHN1"/>
</dbReference>
<dbReference type="GO" id="GO:0001666">
    <property type="term" value="P:response to hypoxia"/>
    <property type="evidence" value="ECO:0007669"/>
    <property type="project" value="TreeGrafter"/>
</dbReference>
<dbReference type="GO" id="GO:0005856">
    <property type="term" value="C:cytoskeleton"/>
    <property type="evidence" value="ECO:0007669"/>
    <property type="project" value="TreeGrafter"/>
</dbReference>
<dbReference type="GO" id="GO:1901612">
    <property type="term" value="F:cardiolipin binding"/>
    <property type="evidence" value="ECO:0007669"/>
    <property type="project" value="InterPro"/>
</dbReference>
<dbReference type="RefSeq" id="XP_023686501.1">
    <property type="nucleotide sequence ID" value="XM_023830733.2"/>
</dbReference>
<dbReference type="GO" id="GO:0070300">
    <property type="term" value="F:phosphatidic acid binding"/>
    <property type="evidence" value="ECO:0007669"/>
    <property type="project" value="TreeGrafter"/>
</dbReference>
<sequence length="677" mass="77540">MGSSLSCIPHHNFQFSSKNFIRRNSRRLFRKKNPQEGQMKSNSIINILCTVTPRKEMSPKDLETIENIKWDPPFAYDPSAGWKKSSVNVKNYGRMIHSSKVQFRFLHCQDIHDCFLDLFQTHLHFVSNTTTGLTYQGTLPLRDLTVCKLQSSGNDTDRFGFEISGVGLNPIIVYCCSREELETWFGYLKEHVEGNGGTVVEEEAKTYTRVKNPECMVKSREELRNSVKNEPIYEWEGSHRDSLGPITYVSKVKVQHVPCEEQYERLLVMYPSTIIILSEESNGLFYKGKLPLNSINVTTPCQEVKPNTFMIEGRLINPIIVTCMDENEFSNWISHFNIMEVPVLLPPPPVYDIIYTPTQSKEFEFDRWSVRSHPEQRGSQKGRELHEPSLHNYIDNLTSPGYSTPLCFSSKQRGSGSMHEPPHPNSRAGGMSAQVRPVTERHHRTSLRGTSAHYGSNTATDMPLSPVYNSPYRPVEHNASYRREQEFPLVKSNSWSVPWTPSTEQLSAPQRNSDVCMSRKNLSILYDDPWTPGIDLPGDNYVKPMMSRQQWARREDPPLLPSSFRLQPPPIGRCKALPSYSHREVIHTPEAKGFKLLSPPIGVSRQRNVTQATLQPDARHHLLPEISADYSQEDISYLEPAEPDDQEVDYDNIWDFDCDNVMVQHFSQIPAYRTSAE</sequence>
<name>A0A3B3R5B6_9TELE</name>
<dbReference type="GO" id="GO:1901981">
    <property type="term" value="F:phosphatidylinositol phosphate binding"/>
    <property type="evidence" value="ECO:0007669"/>
    <property type="project" value="TreeGrafter"/>
</dbReference>
<feature type="domain" description="PH" evidence="2">
    <location>
        <begin position="246"/>
        <end position="343"/>
    </location>
</feature>
<evidence type="ECO:0000259" key="2">
    <source>
        <dbReference type="SMART" id="SM00233"/>
    </source>
</evidence>
<dbReference type="InterPro" id="IPR011993">
    <property type="entry name" value="PH-like_dom_sf"/>
</dbReference>
<evidence type="ECO:0000256" key="1">
    <source>
        <dbReference type="SAM" id="MobiDB-lite"/>
    </source>
</evidence>
<dbReference type="GeneTree" id="ENSGT00940000155360"/>
<dbReference type="GeneID" id="111853618"/>
<dbReference type="SUPFAM" id="SSF50729">
    <property type="entry name" value="PH domain-like"/>
    <property type="match status" value="2"/>
</dbReference>
<proteinExistence type="predicted"/>
<dbReference type="PANTHER" id="PTHR46882:SF1">
    <property type="entry name" value="PLECKSTRIN HOMOLOGY DOMAIN-CONTAINING FAMILY N MEMBER 1"/>
    <property type="match status" value="1"/>
</dbReference>
<dbReference type="OrthoDB" id="9936524at2759"/>
<dbReference type="Proteomes" id="UP000261540">
    <property type="component" value="Unplaced"/>
</dbReference>
<feature type="domain" description="PH" evidence="2">
    <location>
        <begin position="95"/>
        <end position="195"/>
    </location>
</feature>
<dbReference type="CTD" id="84069"/>
<accession>A0A3B3R5B6</accession>
<dbReference type="KEGG" id="pki:111853618"/>
<evidence type="ECO:0000313" key="3">
    <source>
        <dbReference type="Ensembl" id="ENSPKIP00000013100.1"/>
    </source>
</evidence>
<feature type="region of interest" description="Disordered" evidence="1">
    <location>
        <begin position="443"/>
        <end position="462"/>
    </location>
</feature>
<dbReference type="STRING" id="1676925.ENSPKIP00000013100"/>
<dbReference type="PANTHER" id="PTHR46882">
    <property type="entry name" value="PLECKSTRIN HOMOLOGY DOMAIN-CONTAINING FAMILY N MEMBER 1"/>
    <property type="match status" value="1"/>
</dbReference>
<dbReference type="AlphaFoldDB" id="A0A3B3R5B6"/>
<evidence type="ECO:0000313" key="4">
    <source>
        <dbReference type="Proteomes" id="UP000261540"/>
    </source>
</evidence>
<keyword evidence="4" id="KW-1185">Reference proteome</keyword>
<dbReference type="InterPro" id="IPR001849">
    <property type="entry name" value="PH_domain"/>
</dbReference>
<dbReference type="GO" id="GO:0031966">
    <property type="term" value="C:mitochondrial membrane"/>
    <property type="evidence" value="ECO:0007669"/>
    <property type="project" value="TreeGrafter"/>
</dbReference>
<dbReference type="GO" id="GO:0043065">
    <property type="term" value="P:positive regulation of apoptotic process"/>
    <property type="evidence" value="ECO:0007669"/>
    <property type="project" value="InterPro"/>
</dbReference>
<feature type="region of interest" description="Disordered" evidence="1">
    <location>
        <begin position="410"/>
        <end position="434"/>
    </location>
</feature>
<dbReference type="GO" id="GO:0061158">
    <property type="term" value="P:3'-UTR-mediated mRNA destabilization"/>
    <property type="evidence" value="ECO:0007669"/>
    <property type="project" value="TreeGrafter"/>
</dbReference>
<dbReference type="GO" id="GO:0001786">
    <property type="term" value="F:phosphatidylserine binding"/>
    <property type="evidence" value="ECO:0007669"/>
    <property type="project" value="TreeGrafter"/>
</dbReference>
<dbReference type="Ensembl" id="ENSPKIT00000037515.1">
    <property type="protein sequence ID" value="ENSPKIP00000013100.1"/>
    <property type="gene ID" value="ENSPKIG00000000648.1"/>
</dbReference>
<organism evidence="3 4">
    <name type="scientific">Paramormyrops kingsleyae</name>
    <dbReference type="NCBI Taxonomy" id="1676925"/>
    <lineage>
        <taxon>Eukaryota</taxon>
        <taxon>Metazoa</taxon>
        <taxon>Chordata</taxon>
        <taxon>Craniata</taxon>
        <taxon>Vertebrata</taxon>
        <taxon>Euteleostomi</taxon>
        <taxon>Actinopterygii</taxon>
        <taxon>Neopterygii</taxon>
        <taxon>Teleostei</taxon>
        <taxon>Osteoglossocephala</taxon>
        <taxon>Osteoglossomorpha</taxon>
        <taxon>Osteoglossiformes</taxon>
        <taxon>Mormyridae</taxon>
        <taxon>Paramormyrops</taxon>
    </lineage>
</organism>
<dbReference type="Gene3D" id="2.30.29.30">
    <property type="entry name" value="Pleckstrin-homology domain (PH domain)/Phosphotyrosine-binding domain (PTB)"/>
    <property type="match status" value="2"/>
</dbReference>
<reference evidence="3" key="2">
    <citation type="submission" date="2025-09" db="UniProtKB">
        <authorList>
            <consortium name="Ensembl"/>
        </authorList>
    </citation>
    <scope>IDENTIFICATION</scope>
</reference>
<feature type="compositionally biased region" description="Polar residues" evidence="1">
    <location>
        <begin position="447"/>
        <end position="460"/>
    </location>
</feature>